<keyword evidence="1" id="KW-0472">Membrane</keyword>
<accession>A0A429ZN87</accession>
<keyword evidence="1" id="KW-0812">Transmembrane</keyword>
<evidence type="ECO:0000313" key="3">
    <source>
        <dbReference type="Proteomes" id="UP000287239"/>
    </source>
</evidence>
<comment type="caution">
    <text evidence="2">The sequence shown here is derived from an EMBL/GenBank/DDBJ whole genome shotgun (WGS) entry which is preliminary data.</text>
</comment>
<dbReference type="OrthoDB" id="1908850at2"/>
<dbReference type="Proteomes" id="UP000287239">
    <property type="component" value="Unassembled WGS sequence"/>
</dbReference>
<feature type="transmembrane region" description="Helical" evidence="1">
    <location>
        <begin position="58"/>
        <end position="74"/>
    </location>
</feature>
<feature type="transmembrane region" description="Helical" evidence="1">
    <location>
        <begin position="30"/>
        <end position="46"/>
    </location>
</feature>
<feature type="transmembrane region" description="Helical" evidence="1">
    <location>
        <begin position="7"/>
        <end position="24"/>
    </location>
</feature>
<dbReference type="Pfam" id="PF21846">
    <property type="entry name" value="DUF6905"/>
    <property type="match status" value="1"/>
</dbReference>
<sequence>MQHIKRVFGYALAGLLVMSVWGELGSVGVYGGYVAALVIIGPMWFLNHYLNTSGNHEGVSFVDMGLAIGVSGLARDAFLTDQQNLFAAWPTFLLVVIGALIGGSLAALFAKHQKREAKANDL</sequence>
<dbReference type="InterPro" id="IPR054200">
    <property type="entry name" value="DUF6905"/>
</dbReference>
<gene>
    <name evidence="2" type="ORF">CBF35_08095</name>
</gene>
<evidence type="ECO:0000256" key="1">
    <source>
        <dbReference type="SAM" id="Phobius"/>
    </source>
</evidence>
<organism evidence="2 3">
    <name type="scientific">Vagococcus salmoninarum</name>
    <dbReference type="NCBI Taxonomy" id="2739"/>
    <lineage>
        <taxon>Bacteria</taxon>
        <taxon>Bacillati</taxon>
        <taxon>Bacillota</taxon>
        <taxon>Bacilli</taxon>
        <taxon>Lactobacillales</taxon>
        <taxon>Enterococcaceae</taxon>
        <taxon>Vagococcus</taxon>
    </lineage>
</organism>
<protein>
    <submittedName>
        <fullName evidence="2">Uncharacterized protein</fullName>
    </submittedName>
</protein>
<dbReference type="GeneID" id="98568327"/>
<dbReference type="AlphaFoldDB" id="A0A429ZN87"/>
<keyword evidence="1" id="KW-1133">Transmembrane helix</keyword>
<dbReference type="RefSeq" id="WP_126779924.1">
    <property type="nucleotide sequence ID" value="NZ_NGJU01000011.1"/>
</dbReference>
<keyword evidence="3" id="KW-1185">Reference proteome</keyword>
<feature type="transmembrane region" description="Helical" evidence="1">
    <location>
        <begin position="86"/>
        <end position="110"/>
    </location>
</feature>
<evidence type="ECO:0000313" key="2">
    <source>
        <dbReference type="EMBL" id="RST95136.1"/>
    </source>
</evidence>
<dbReference type="EMBL" id="NGJU01000011">
    <property type="protein sequence ID" value="RST95136.1"/>
    <property type="molecule type" value="Genomic_DNA"/>
</dbReference>
<reference evidence="2 3" key="1">
    <citation type="submission" date="2017-05" db="EMBL/GenBank/DDBJ databases">
        <title>Vagococcus spp. assemblies.</title>
        <authorList>
            <person name="Gulvik C.A."/>
        </authorList>
    </citation>
    <scope>NUCLEOTIDE SEQUENCE [LARGE SCALE GENOMIC DNA]</scope>
    <source>
        <strain evidence="2 3">NCFB 2777</strain>
    </source>
</reference>
<proteinExistence type="predicted"/>
<name>A0A429ZN87_9ENTE</name>